<dbReference type="EMBL" id="CP053840">
    <property type="protein sequence ID" value="QKF68252.1"/>
    <property type="molecule type" value="Genomic_DNA"/>
</dbReference>
<sequence>MQIKSFIYIIFCSFILIACVPKINKIEKNDESKISDELKIIKEYKSKDELTIKWWESFQDLQLNLIITKALEESNSLKSIKQRYEKANAIIKSVESENLPNISFESDVTRQRFSENHIFPAPLGGGEFTTYHVGTTLDYKFDFWDERKSKIKSVKNRAYAQLAFIEQSKLDLSLAITQLYLSWNFNEKKVEILEEIAKILDNESKLLKEKYDIGLADEVSLNNKKAQISQIKYNIYSIEEIIKGQKASICILGGFLPSFAQNLKKPNVNSSTNLSIPKDINLNLLSNRADVIIQKYIVLSNDENINVAATKFYPNINLSGVLGFTSFLSNDFLSKASSVPSVGFAVDLPIFDWGKRAANLDEKVVEYNSSIYEYNDIVNKAVNEVIGVLNKIEYKNLQIRMHNEEQKSVELNEKIANKRFQIGLNDKIFYFDSKINSLMIHIVEMELLESHSKLELELIKSIGGGFKEENLKNVKG</sequence>
<keyword evidence="8" id="KW-0449">Lipoprotein</keyword>
<evidence type="ECO:0000256" key="4">
    <source>
        <dbReference type="ARBA" id="ARBA00022692"/>
    </source>
</evidence>
<dbReference type="InterPro" id="IPR003423">
    <property type="entry name" value="OMP_efflux"/>
</dbReference>
<dbReference type="Gene3D" id="1.20.1600.10">
    <property type="entry name" value="Outer membrane efflux proteins (OEP)"/>
    <property type="match status" value="1"/>
</dbReference>
<dbReference type="Gene3D" id="2.20.200.10">
    <property type="entry name" value="Outer membrane efflux proteins (OEP)"/>
    <property type="match status" value="1"/>
</dbReference>
<keyword evidence="7" id="KW-0564">Palmitate</keyword>
<comment type="similarity">
    <text evidence="2">Belongs to the outer membrane factor (OMF) (TC 1.B.17) family.</text>
</comment>
<dbReference type="KEGG" id="avp:AVENP_2771"/>
<keyword evidence="6" id="KW-0472">Membrane</keyword>
<evidence type="ECO:0000256" key="8">
    <source>
        <dbReference type="ARBA" id="ARBA00023288"/>
    </source>
</evidence>
<accession>A0AAE7BD85</accession>
<keyword evidence="5" id="KW-0732">Signal</keyword>
<evidence type="ECO:0000313" key="10">
    <source>
        <dbReference type="Proteomes" id="UP000503482"/>
    </source>
</evidence>
<reference evidence="9 10" key="1">
    <citation type="submission" date="2020-05" db="EMBL/GenBank/DDBJ databases">
        <title>Complete genome sequencing of Campylobacter and Arcobacter type strains.</title>
        <authorList>
            <person name="Miller W.G."/>
            <person name="Yee E."/>
        </authorList>
    </citation>
    <scope>NUCLEOTIDE SEQUENCE [LARGE SCALE GENOMIC DNA]</scope>
    <source>
        <strain evidence="9 10">LMG 26156</strain>
    </source>
</reference>
<dbReference type="AlphaFoldDB" id="A0AAE7BD85"/>
<dbReference type="GO" id="GO:0016020">
    <property type="term" value="C:membrane"/>
    <property type="evidence" value="ECO:0007669"/>
    <property type="project" value="UniProtKB-SubCell"/>
</dbReference>
<evidence type="ECO:0000256" key="2">
    <source>
        <dbReference type="ARBA" id="ARBA00007613"/>
    </source>
</evidence>
<gene>
    <name evidence="9" type="ORF">AVENP_2771</name>
</gene>
<evidence type="ECO:0000256" key="6">
    <source>
        <dbReference type="ARBA" id="ARBA00023136"/>
    </source>
</evidence>
<dbReference type="Pfam" id="PF02321">
    <property type="entry name" value="OEP"/>
    <property type="match status" value="2"/>
</dbReference>
<evidence type="ECO:0000256" key="7">
    <source>
        <dbReference type="ARBA" id="ARBA00023139"/>
    </source>
</evidence>
<dbReference type="RefSeq" id="WP_172664323.1">
    <property type="nucleotide sequence ID" value="NZ_CP053840.1"/>
</dbReference>
<dbReference type="PANTHER" id="PTHR30203:SF20">
    <property type="entry name" value="MULTIDRUG RESISTANCE OUTER MEMBRANE PROTEIN MDTP-RELATED"/>
    <property type="match status" value="1"/>
</dbReference>
<evidence type="ECO:0000256" key="3">
    <source>
        <dbReference type="ARBA" id="ARBA00022452"/>
    </source>
</evidence>
<evidence type="ECO:0000256" key="1">
    <source>
        <dbReference type="ARBA" id="ARBA00004370"/>
    </source>
</evidence>
<name>A0AAE7BD85_9BACT</name>
<organism evidence="9 10">
    <name type="scientific">Arcobacter venerupis</name>
    <dbReference type="NCBI Taxonomy" id="1054033"/>
    <lineage>
        <taxon>Bacteria</taxon>
        <taxon>Pseudomonadati</taxon>
        <taxon>Campylobacterota</taxon>
        <taxon>Epsilonproteobacteria</taxon>
        <taxon>Campylobacterales</taxon>
        <taxon>Arcobacteraceae</taxon>
        <taxon>Arcobacter</taxon>
    </lineage>
</organism>
<dbReference type="Proteomes" id="UP000503482">
    <property type="component" value="Chromosome"/>
</dbReference>
<evidence type="ECO:0000256" key="5">
    <source>
        <dbReference type="ARBA" id="ARBA00022729"/>
    </source>
</evidence>
<comment type="subcellular location">
    <subcellularLocation>
        <location evidence="1">Membrane</location>
    </subcellularLocation>
</comment>
<dbReference type="InterPro" id="IPR010131">
    <property type="entry name" value="MdtP/NodT-like"/>
</dbReference>
<keyword evidence="3" id="KW-1134">Transmembrane beta strand</keyword>
<keyword evidence="4" id="KW-0812">Transmembrane</keyword>
<dbReference type="GO" id="GO:0015562">
    <property type="term" value="F:efflux transmembrane transporter activity"/>
    <property type="evidence" value="ECO:0007669"/>
    <property type="project" value="InterPro"/>
</dbReference>
<proteinExistence type="inferred from homology"/>
<dbReference type="SUPFAM" id="SSF56954">
    <property type="entry name" value="Outer membrane efflux proteins (OEP)"/>
    <property type="match status" value="1"/>
</dbReference>
<keyword evidence="10" id="KW-1185">Reference proteome</keyword>
<protein>
    <submittedName>
        <fullName evidence="9">Fusaric acid resistance efflux pump, outer membrane protein</fullName>
    </submittedName>
</protein>
<dbReference type="PANTHER" id="PTHR30203">
    <property type="entry name" value="OUTER MEMBRANE CATION EFFLUX PROTEIN"/>
    <property type="match status" value="1"/>
</dbReference>
<dbReference type="PROSITE" id="PS51257">
    <property type="entry name" value="PROKAR_LIPOPROTEIN"/>
    <property type="match status" value="1"/>
</dbReference>
<evidence type="ECO:0000313" key="9">
    <source>
        <dbReference type="EMBL" id="QKF68252.1"/>
    </source>
</evidence>